<protein>
    <submittedName>
        <fullName evidence="1">Putative proteasome-type protease</fullName>
    </submittedName>
</protein>
<dbReference type="CDD" id="cd03765">
    <property type="entry name" value="proteasome_beta_bacterial"/>
    <property type="match status" value="1"/>
</dbReference>
<dbReference type="Proteomes" id="UP000535415">
    <property type="component" value="Unassembled WGS sequence"/>
</dbReference>
<proteinExistence type="predicted"/>
<dbReference type="AlphaFoldDB" id="A0A7W9BHZ3"/>
<keyword evidence="1" id="KW-0378">Hydrolase</keyword>
<dbReference type="Pfam" id="PF00227">
    <property type="entry name" value="Proteasome"/>
    <property type="match status" value="1"/>
</dbReference>
<dbReference type="EMBL" id="JACIJM010000001">
    <property type="protein sequence ID" value="MBB5720825.1"/>
    <property type="molecule type" value="Genomic_DNA"/>
</dbReference>
<keyword evidence="1" id="KW-0647">Proteasome</keyword>
<dbReference type="InterPro" id="IPR001353">
    <property type="entry name" value="Proteasome_sua/b"/>
</dbReference>
<dbReference type="Gene3D" id="3.60.20.10">
    <property type="entry name" value="Glutamine Phosphoribosylpyrophosphate, subunit 1, domain 1"/>
    <property type="match status" value="1"/>
</dbReference>
<dbReference type="InterPro" id="IPR029055">
    <property type="entry name" value="Ntn_hydrolases_N"/>
</dbReference>
<sequence>MTYCVAIKLDEGLVFLSDTRTNAGMDNIAKFKKMFSWEIPGDRCITMMTAGNLAITQAVISLLQENIDRPDNGLETILSAPSMFRIVELVGDAMQVVQNRYGPGLSQSGESTASSILVGGQRSGGEHRLFHVYSAGNFIEATTETPYFQIGEHKYGKPILDRIIAPDTPLNVCVTAALLSMDSTLRSNLSVGMPLDLTVLETDKLVFSQNRRIEEFDPDFQRLSQEWSGALRKAFDEMIHLTV</sequence>
<keyword evidence="2" id="KW-1185">Reference proteome</keyword>
<dbReference type="GO" id="GO:0005839">
    <property type="term" value="C:proteasome core complex"/>
    <property type="evidence" value="ECO:0007669"/>
    <property type="project" value="InterPro"/>
</dbReference>
<keyword evidence="1" id="KW-0645">Protease</keyword>
<evidence type="ECO:0000313" key="2">
    <source>
        <dbReference type="Proteomes" id="UP000535415"/>
    </source>
</evidence>
<dbReference type="InterPro" id="IPR016545">
    <property type="entry name" value="UCP009120_prtse"/>
</dbReference>
<name>A0A7W9BHZ3_9RHOB</name>
<gene>
    <name evidence="1" type="ORF">FHS72_000429</name>
</gene>
<dbReference type="PIRSF" id="PIRSF009120">
    <property type="entry name" value="UCP009120_prtse"/>
    <property type="match status" value="1"/>
</dbReference>
<dbReference type="GO" id="GO:0008233">
    <property type="term" value="F:peptidase activity"/>
    <property type="evidence" value="ECO:0007669"/>
    <property type="project" value="UniProtKB-KW"/>
</dbReference>
<reference evidence="1 2" key="1">
    <citation type="submission" date="2020-08" db="EMBL/GenBank/DDBJ databases">
        <title>Genomic Encyclopedia of Type Strains, Phase IV (KMG-IV): sequencing the most valuable type-strain genomes for metagenomic binning, comparative biology and taxonomic classification.</title>
        <authorList>
            <person name="Goeker M."/>
        </authorList>
    </citation>
    <scope>NUCLEOTIDE SEQUENCE [LARGE SCALE GENOMIC DNA]</scope>
    <source>
        <strain evidence="1 2">DSM 101064</strain>
    </source>
</reference>
<organism evidence="1 2">
    <name type="scientific">Yoonia ponticola</name>
    <dbReference type="NCBI Taxonomy" id="1524255"/>
    <lineage>
        <taxon>Bacteria</taxon>
        <taxon>Pseudomonadati</taxon>
        <taxon>Pseudomonadota</taxon>
        <taxon>Alphaproteobacteria</taxon>
        <taxon>Rhodobacterales</taxon>
        <taxon>Paracoccaceae</taxon>
        <taxon>Yoonia</taxon>
    </lineage>
</organism>
<dbReference type="GO" id="GO:0051603">
    <property type="term" value="P:proteolysis involved in protein catabolic process"/>
    <property type="evidence" value="ECO:0007669"/>
    <property type="project" value="InterPro"/>
</dbReference>
<dbReference type="RefSeq" id="WP_183524815.1">
    <property type="nucleotide sequence ID" value="NZ_JACIJM010000001.1"/>
</dbReference>
<accession>A0A7W9BHZ3</accession>
<dbReference type="SUPFAM" id="SSF56235">
    <property type="entry name" value="N-terminal nucleophile aminohydrolases (Ntn hydrolases)"/>
    <property type="match status" value="1"/>
</dbReference>
<evidence type="ECO:0000313" key="1">
    <source>
        <dbReference type="EMBL" id="MBB5720825.1"/>
    </source>
</evidence>
<comment type="caution">
    <text evidence="1">The sequence shown here is derived from an EMBL/GenBank/DDBJ whole genome shotgun (WGS) entry which is preliminary data.</text>
</comment>